<dbReference type="HAMAP" id="MF_00626">
    <property type="entry name" value="Germination_prot"/>
    <property type="match status" value="1"/>
</dbReference>
<evidence type="ECO:0000256" key="3">
    <source>
        <dbReference type="ARBA" id="ARBA00023145"/>
    </source>
</evidence>
<dbReference type="Pfam" id="PF03418">
    <property type="entry name" value="Peptidase_A25"/>
    <property type="match status" value="1"/>
</dbReference>
<comment type="caution">
    <text evidence="5">The sequence shown here is derived from an EMBL/GenBank/DDBJ whole genome shotgun (WGS) entry which is preliminary data.</text>
</comment>
<evidence type="ECO:0000313" key="6">
    <source>
        <dbReference type="Proteomes" id="UP001207605"/>
    </source>
</evidence>
<evidence type="ECO:0000256" key="2">
    <source>
        <dbReference type="ARBA" id="ARBA00022801"/>
    </source>
</evidence>
<comment type="subunit">
    <text evidence="4">Homotetramer.</text>
</comment>
<protein>
    <recommendedName>
        <fullName evidence="4">Germination protease</fullName>
        <ecNumber evidence="4">3.4.24.78</ecNumber>
    </recommendedName>
    <alternativeName>
        <fullName evidence="4">GPR endopeptidase</fullName>
    </alternativeName>
    <alternativeName>
        <fullName evidence="4">Germination proteinase</fullName>
    </alternativeName>
    <alternativeName>
        <fullName evidence="4">Spore protease</fullName>
    </alternativeName>
</protein>
<evidence type="ECO:0000256" key="1">
    <source>
        <dbReference type="ARBA" id="ARBA00022670"/>
    </source>
</evidence>
<dbReference type="SUPFAM" id="SSF53163">
    <property type="entry name" value="HybD-like"/>
    <property type="match status" value="1"/>
</dbReference>
<name>A0ABT2S2L3_9FIRM</name>
<keyword evidence="6" id="KW-1185">Reference proteome</keyword>
<comment type="function">
    <text evidence="4">Initiates the rapid degradation of small, acid-soluble proteins during spore germination.</text>
</comment>
<comment type="similarity">
    <text evidence="4">Belongs to the peptidase A25 family.</text>
</comment>
<keyword evidence="3 4" id="KW-0865">Zymogen</keyword>
<dbReference type="PIRSF" id="PIRSF019549">
    <property type="entry name" value="Peptidase_A25"/>
    <property type="match status" value="1"/>
</dbReference>
<accession>A0ABT2S2L3</accession>
<keyword evidence="1 4" id="KW-0645">Protease</keyword>
<dbReference type="EC" id="3.4.24.78" evidence="4"/>
<dbReference type="InterPro" id="IPR023430">
    <property type="entry name" value="Pept_HybD-like_dom_sf"/>
</dbReference>
<comment type="catalytic activity">
    <reaction evidence="4">
        <text>Endopeptidase action with P4 Glu or Asp, P1 preferably Glu &gt; Asp, P1' hydrophobic and P2' Ala.</text>
        <dbReference type="EC" id="3.4.24.78"/>
    </reaction>
</comment>
<dbReference type="NCBIfam" id="TIGR01441">
    <property type="entry name" value="GPR"/>
    <property type="match status" value="1"/>
</dbReference>
<dbReference type="Gene3D" id="3.40.50.1450">
    <property type="entry name" value="HybD-like"/>
    <property type="match status" value="1"/>
</dbReference>
<organism evidence="5 6">
    <name type="scientific">Dorea ammoniilytica</name>
    <dbReference type="NCBI Taxonomy" id="2981788"/>
    <lineage>
        <taxon>Bacteria</taxon>
        <taxon>Bacillati</taxon>
        <taxon>Bacillota</taxon>
        <taxon>Clostridia</taxon>
        <taxon>Lachnospirales</taxon>
        <taxon>Lachnospiraceae</taxon>
        <taxon>Dorea</taxon>
    </lineage>
</organism>
<feature type="chain" id="PRO_5044946932" description="Germination protease" evidence="4">
    <location>
        <begin position="11"/>
        <end position="321"/>
    </location>
</feature>
<dbReference type="Proteomes" id="UP001207605">
    <property type="component" value="Unassembled WGS sequence"/>
</dbReference>
<dbReference type="GO" id="GO:0016787">
    <property type="term" value="F:hydrolase activity"/>
    <property type="evidence" value="ECO:0007669"/>
    <property type="project" value="UniProtKB-KW"/>
</dbReference>
<comment type="PTM">
    <text evidence="4">Autoproteolytically processed. The inactive tetrameric zymogen termed p46 autoprocesses to a smaller form termed p41, which is active only during spore germination.</text>
</comment>
<dbReference type="InterPro" id="IPR005080">
    <property type="entry name" value="Peptidase_A25"/>
</dbReference>
<gene>
    <name evidence="4 5" type="primary">gpr</name>
    <name evidence="5" type="ORF">OCV65_01100</name>
</gene>
<proteinExistence type="inferred from homology"/>
<reference evidence="5 6" key="1">
    <citation type="journal article" date="2021" name="ISME Commun">
        <title>Automated analysis of genomic sequences facilitates high-throughput and comprehensive description of bacteria.</title>
        <authorList>
            <person name="Hitch T.C.A."/>
        </authorList>
    </citation>
    <scope>NUCLEOTIDE SEQUENCE [LARGE SCALE GENOMIC DNA]</scope>
    <source>
        <strain evidence="5 6">Sanger_02</strain>
    </source>
</reference>
<dbReference type="EMBL" id="JAOQJV010000001">
    <property type="protein sequence ID" value="MCU6698840.1"/>
    <property type="molecule type" value="Genomic_DNA"/>
</dbReference>
<keyword evidence="2 4" id="KW-0378">Hydrolase</keyword>
<evidence type="ECO:0000256" key="4">
    <source>
        <dbReference type="HAMAP-Rule" id="MF_00626"/>
    </source>
</evidence>
<evidence type="ECO:0000313" key="5">
    <source>
        <dbReference type="EMBL" id="MCU6698840.1"/>
    </source>
</evidence>
<feature type="propeptide" id="PRO_5044946933" evidence="4">
    <location>
        <begin position="1"/>
        <end position="10"/>
    </location>
</feature>
<dbReference type="RefSeq" id="WP_262580632.1">
    <property type="nucleotide sequence ID" value="NZ_JAOQJV010000001.1"/>
</dbReference>
<sequence>MIDKFNVRTDLALEEKERFESDDVEISGVVLEEHYDEQKEIRITMVKIETEKGARTMGKPVGNYLTLEAPGMADDNEEIHRDISDELEKLLRRILKDHKGKQESVLVVGLGNRMVTPDALGPYVADHLNITRHVIREYGRYALHDQRMRLVSAIVPGVMGQTGMETVEIVKGIVKETEPDLVIAIDALAARNTKRLNRTIQVADTGIQPGSGVGNHRSAICQETLGIPVIAIGVPTVVDAATIVNDSMENLIQALETSEALRGVGLVLQGYNATEKYELVKELISPHLNGMFVTPKDIDDTVRRISRIVCDAINQLCVCVE</sequence>